<dbReference type="EMBL" id="CP113865">
    <property type="protein sequence ID" value="WAM34098.1"/>
    <property type="molecule type" value="Genomic_DNA"/>
</dbReference>
<dbReference type="CDD" id="cd18030">
    <property type="entry name" value="DEXHc_RE_I_HsdR"/>
    <property type="match status" value="1"/>
</dbReference>
<dbReference type="SMART" id="SM00487">
    <property type="entry name" value="DEXDc"/>
    <property type="match status" value="1"/>
</dbReference>
<dbReference type="InterPro" id="IPR014001">
    <property type="entry name" value="Helicase_ATP-bd"/>
</dbReference>
<evidence type="ECO:0000256" key="10">
    <source>
        <dbReference type="ARBA" id="ARBA00023125"/>
    </source>
</evidence>
<feature type="domain" description="Helicase ATP-binding" evidence="12">
    <location>
        <begin position="308"/>
        <end position="470"/>
    </location>
</feature>
<dbReference type="CDD" id="cd22332">
    <property type="entry name" value="HsdR_N"/>
    <property type="match status" value="1"/>
</dbReference>
<dbReference type="Gene3D" id="3.90.1570.50">
    <property type="match status" value="1"/>
</dbReference>
<reference evidence="13" key="1">
    <citation type="submission" date="2022-12" db="EMBL/GenBank/DDBJ databases">
        <authorList>
            <person name="Bing R.G."/>
            <person name="Willard D.J."/>
            <person name="Manesh M.J.H."/>
            <person name="Laemthong T."/>
            <person name="Crosby J.R."/>
            <person name="Kelly R.M."/>
        </authorList>
    </citation>
    <scope>NUCLEOTIDE SEQUENCE</scope>
    <source>
        <strain evidence="13">DSM 8990</strain>
    </source>
</reference>
<evidence type="ECO:0000256" key="3">
    <source>
        <dbReference type="ARBA" id="ARBA00011296"/>
    </source>
</evidence>
<comment type="similarity">
    <text evidence="2 11">Belongs to the HsdR family.</text>
</comment>
<dbReference type="SUPFAM" id="SSF52540">
    <property type="entry name" value="P-loop containing nucleoside triphosphate hydrolases"/>
    <property type="match status" value="2"/>
</dbReference>
<keyword evidence="10 11" id="KW-0238">DNA-binding</keyword>
<dbReference type="InterPro" id="IPR004473">
    <property type="entry name" value="Restrct_endonuc_typeI_HsdR"/>
</dbReference>
<dbReference type="EC" id="3.1.21.3" evidence="11"/>
<evidence type="ECO:0000259" key="12">
    <source>
        <dbReference type="PROSITE" id="PS51192"/>
    </source>
</evidence>
<dbReference type="InterPro" id="IPR007409">
    <property type="entry name" value="Restrct_endonuc_type1_HsdR_N"/>
</dbReference>
<evidence type="ECO:0000256" key="6">
    <source>
        <dbReference type="ARBA" id="ARBA00022747"/>
    </source>
</evidence>
<dbReference type="InterPro" id="IPR055180">
    <property type="entry name" value="HsdR_RecA-like_helicase_dom_2"/>
</dbReference>
<keyword evidence="7 13" id="KW-0255">Endonuclease</keyword>
<evidence type="ECO:0000256" key="2">
    <source>
        <dbReference type="ARBA" id="ARBA00008598"/>
    </source>
</evidence>
<dbReference type="Gene3D" id="3.40.50.300">
    <property type="entry name" value="P-loop containing nucleotide triphosphate hydrolases"/>
    <property type="match status" value="2"/>
</dbReference>
<evidence type="ECO:0000256" key="9">
    <source>
        <dbReference type="ARBA" id="ARBA00022840"/>
    </source>
</evidence>
<dbReference type="InterPro" id="IPR027417">
    <property type="entry name" value="P-loop_NTPase"/>
</dbReference>
<accession>A0ABY7BMM3</accession>
<dbReference type="Proteomes" id="UP001164909">
    <property type="component" value="Chromosome"/>
</dbReference>
<dbReference type="PANTHER" id="PTHR30195">
    <property type="entry name" value="TYPE I SITE-SPECIFIC DEOXYRIBONUCLEASE PROTEIN SUBUNIT M AND R"/>
    <property type="match status" value="1"/>
</dbReference>
<dbReference type="RefSeq" id="WP_045168410.1">
    <property type="nucleotide sequence ID" value="NZ_CP113865.1"/>
</dbReference>
<keyword evidence="14" id="KW-1185">Reference proteome</keyword>
<dbReference type="Pfam" id="PF18766">
    <property type="entry name" value="SWI2_SNF2"/>
    <property type="match status" value="1"/>
</dbReference>
<evidence type="ECO:0000313" key="14">
    <source>
        <dbReference type="Proteomes" id="UP001164909"/>
    </source>
</evidence>
<evidence type="ECO:0000256" key="5">
    <source>
        <dbReference type="ARBA" id="ARBA00022741"/>
    </source>
</evidence>
<comment type="catalytic activity">
    <reaction evidence="1 11">
        <text>Endonucleolytic cleavage of DNA to give random double-stranded fragments with terminal 5'-phosphates, ATP is simultaneously hydrolyzed.</text>
        <dbReference type="EC" id="3.1.21.3"/>
    </reaction>
</comment>
<keyword evidence="6 11" id="KW-0680">Restriction system</keyword>
<dbReference type="Pfam" id="PF22679">
    <property type="entry name" value="T1R_D3-like"/>
    <property type="match status" value="1"/>
</dbReference>
<proteinExistence type="inferred from homology"/>
<protein>
    <recommendedName>
        <fullName evidence="11">Type I restriction enzyme endonuclease subunit</fullName>
        <shortName evidence="11">R protein</shortName>
        <ecNumber evidence="11">3.1.21.3</ecNumber>
    </recommendedName>
    <alternativeName>
        <fullName evidence="11">Type-1 restriction enzyme R protein</fullName>
    </alternativeName>
</protein>
<organism evidence="13 14">
    <name type="scientific">Caldicellulosiruptor morganii</name>
    <dbReference type="NCBI Taxonomy" id="1387555"/>
    <lineage>
        <taxon>Bacteria</taxon>
        <taxon>Bacillati</taxon>
        <taxon>Bacillota</taxon>
        <taxon>Bacillota incertae sedis</taxon>
        <taxon>Caldicellulosiruptorales</taxon>
        <taxon>Caldicellulosiruptoraceae</taxon>
        <taxon>Caldicellulosiruptor</taxon>
    </lineage>
</organism>
<gene>
    <name evidence="13" type="ORF">OTK00_000256</name>
</gene>
<evidence type="ECO:0000256" key="1">
    <source>
        <dbReference type="ARBA" id="ARBA00000851"/>
    </source>
</evidence>
<dbReference type="InterPro" id="IPR021810">
    <property type="entry name" value="T1RH-like_C"/>
</dbReference>
<dbReference type="PROSITE" id="PS51192">
    <property type="entry name" value="HELICASE_ATP_BIND_1"/>
    <property type="match status" value="1"/>
</dbReference>
<evidence type="ECO:0000256" key="8">
    <source>
        <dbReference type="ARBA" id="ARBA00022801"/>
    </source>
</evidence>
<dbReference type="Pfam" id="PF04313">
    <property type="entry name" value="HSDR_N"/>
    <property type="match status" value="1"/>
</dbReference>
<dbReference type="Pfam" id="PF11867">
    <property type="entry name" value="T1RH-like_C"/>
    <property type="match status" value="1"/>
</dbReference>
<dbReference type="InterPro" id="IPR051268">
    <property type="entry name" value="Type-I_R_enzyme_R_subunit"/>
</dbReference>
<evidence type="ECO:0000313" key="13">
    <source>
        <dbReference type="EMBL" id="WAM34098.1"/>
    </source>
</evidence>
<keyword evidence="8 11" id="KW-0378">Hydrolase</keyword>
<keyword evidence="4" id="KW-0540">Nuclease</keyword>
<dbReference type="CDD" id="cd18800">
    <property type="entry name" value="SF2_C_EcoR124I-like"/>
    <property type="match status" value="1"/>
</dbReference>
<dbReference type="InterPro" id="IPR040980">
    <property type="entry name" value="SWI2_SNF2"/>
</dbReference>
<comment type="function">
    <text evidence="11">Subunit R is required for both nuclease and ATPase activities, but not for modification.</text>
</comment>
<evidence type="ECO:0000256" key="7">
    <source>
        <dbReference type="ARBA" id="ARBA00022759"/>
    </source>
</evidence>
<dbReference type="PANTHER" id="PTHR30195:SF15">
    <property type="entry name" value="TYPE I RESTRICTION ENZYME HINDI ENDONUCLEASE SUBUNIT"/>
    <property type="match status" value="1"/>
</dbReference>
<keyword evidence="5 11" id="KW-0547">Nucleotide-binding</keyword>
<evidence type="ECO:0000256" key="11">
    <source>
        <dbReference type="RuleBase" id="RU364115"/>
    </source>
</evidence>
<dbReference type="GO" id="GO:0004519">
    <property type="term" value="F:endonuclease activity"/>
    <property type="evidence" value="ECO:0007669"/>
    <property type="project" value="UniProtKB-KW"/>
</dbReference>
<name>A0ABY7BMM3_9FIRM</name>
<comment type="subunit">
    <text evidence="3 11">The type I restriction/modification system is composed of three polypeptides R, M and S.</text>
</comment>
<sequence length="1030" mass="120289">MEARLTEDYLVEQSAINWLREIGYLYIEGSALSPESGERDSYREVVLKNRFVRAIKKINPWLDDKQANEVYKKVIELEHPDFIIKSKLFYEMLVHGVKINIKDGREEKTKIAKVIDFERPENNEFLAANQFTVEYQYQKNLTRRPDLVIFTNGLPIAVFEFKSFNANETAKDAFYDHKEKMKDIPQLYIYAQFVVASDGMETKYGSPMSDWERFFVWEGIDDDNDLEVLSSEEGISLSFIHKKTKARYTSLEVFIKGLMQKERLLEYIEDFIFYEKSGESFTKKIAMFHQFYAVRKAIRKTIECVTKGNKPEERRVGVIWHTQGSGKSLTMYFYARKALKSKELQNPIILFVTDRNELDDQLYKIFSHMPIAKQAESINDLQETIKTIAGGIIFTTIQKFGRKNNEEYPFLTDRKNVVVIADEAHRSQYRELAMNLRKAIPNASFMGFTATPIEFEDRDTYLVFGEPVSIYSMDKARRHNVVVPIYYEARLAELHLMNEVIDEEFEEITEDVIRDPEVKENIKRKFAKLEEIMLAEERIKKVAKDIVDHFNKRRNEIEGKGLVVAISRRVAVKLYNEIIKQPNSPSTVLVMSGNKQKDPEEYHPHIRNNIELEEVANNFKNPGKDPVLAIVVDMWLTGFDVPCLHTIYFDKPMKGYSLMQAIARVNRVFKDKPGGLIVDYIGIADNLRKSLGIYAFERVDEILSDITIIINQLKEKHDIVCSIFHGIDFKNWNKLSSEELSKLTVICYERVTKDKETEKMFIKNFVALKKLYALASPHPEAYKIKDDIKFFEMIKKMIVKYQTASIKEVSRDLEYEMSQLISKSISAEEPVDIFTLMEKEKPEISILDEDFLVQFKNMQYKNYAAQLLAKLLKDKITYRYKKNPFRYRAFYEILNSVIERYNKKLITAAEIIDLLIEIAKDFKKAVESGMELDLSEEELAFYDLLSKEGKIFANSKEIKRIAKQIVKELGYYVNIVDWNKKDNIKAKIKKTIKTMLIRSELNLSNVSYKKIERIVEEVVEHAEKIYGIAA</sequence>
<dbReference type="NCBIfam" id="TIGR00348">
    <property type="entry name" value="hsdR"/>
    <property type="match status" value="1"/>
</dbReference>
<evidence type="ECO:0000256" key="4">
    <source>
        <dbReference type="ARBA" id="ARBA00022722"/>
    </source>
</evidence>
<keyword evidence="9 11" id="KW-0067">ATP-binding</keyword>